<name>A0AAD8M2Y1_9APIA</name>
<comment type="caution">
    <text evidence="2">The sequence shown here is derived from an EMBL/GenBank/DDBJ whole genome shotgun (WGS) entry which is preliminary data.</text>
</comment>
<keyword evidence="3" id="KW-1185">Reference proteome</keyword>
<protein>
    <recommendedName>
        <fullName evidence="1">Reverse transcriptase zinc-binding domain-containing protein</fullName>
    </recommendedName>
</protein>
<accession>A0AAD8M2Y1</accession>
<reference evidence="2" key="1">
    <citation type="submission" date="2023-02" db="EMBL/GenBank/DDBJ databases">
        <title>Genome of toxic invasive species Heracleum sosnowskyi carries increased number of genes despite the absence of recent whole-genome duplications.</title>
        <authorList>
            <person name="Schelkunov M."/>
            <person name="Shtratnikova V."/>
            <person name="Makarenko M."/>
            <person name="Klepikova A."/>
            <person name="Omelchenko D."/>
            <person name="Novikova G."/>
            <person name="Obukhova E."/>
            <person name="Bogdanov V."/>
            <person name="Penin A."/>
            <person name="Logacheva M."/>
        </authorList>
    </citation>
    <scope>NUCLEOTIDE SEQUENCE</scope>
    <source>
        <strain evidence="2">Hsosn_3</strain>
        <tissue evidence="2">Leaf</tissue>
    </source>
</reference>
<evidence type="ECO:0000259" key="1">
    <source>
        <dbReference type="Pfam" id="PF13966"/>
    </source>
</evidence>
<dbReference type="AlphaFoldDB" id="A0AAD8M2Y1"/>
<evidence type="ECO:0000313" key="2">
    <source>
        <dbReference type="EMBL" id="KAK1357632.1"/>
    </source>
</evidence>
<sequence length="185" mass="20914">MELSRSLTTNADTTIWNNIWNLVVPPKVKNLIWCALSHYLPMLAALYQRHVQVNVFCRSSNVEDEYHVFVACSVAKSVWSMSNVGDHSSLFLHFLRNGIKLKLSGLVVKLQTLQCLTDGHPQQKNGALNYTQDPLTAEALSCRKALSWLKDKSHRDVLLESDSQLLVYAIQNEEESDSMIGWIIG</sequence>
<proteinExistence type="predicted"/>
<feature type="domain" description="Reverse transcriptase zinc-binding" evidence="1">
    <location>
        <begin position="10"/>
        <end position="79"/>
    </location>
</feature>
<reference evidence="2" key="2">
    <citation type="submission" date="2023-05" db="EMBL/GenBank/DDBJ databases">
        <authorList>
            <person name="Schelkunov M.I."/>
        </authorList>
    </citation>
    <scope>NUCLEOTIDE SEQUENCE</scope>
    <source>
        <strain evidence="2">Hsosn_3</strain>
        <tissue evidence="2">Leaf</tissue>
    </source>
</reference>
<dbReference type="Pfam" id="PF13966">
    <property type="entry name" value="zf-RVT"/>
    <property type="match status" value="1"/>
</dbReference>
<evidence type="ECO:0000313" key="3">
    <source>
        <dbReference type="Proteomes" id="UP001237642"/>
    </source>
</evidence>
<gene>
    <name evidence="2" type="ORF">POM88_050888</name>
</gene>
<organism evidence="2 3">
    <name type="scientific">Heracleum sosnowskyi</name>
    <dbReference type="NCBI Taxonomy" id="360622"/>
    <lineage>
        <taxon>Eukaryota</taxon>
        <taxon>Viridiplantae</taxon>
        <taxon>Streptophyta</taxon>
        <taxon>Embryophyta</taxon>
        <taxon>Tracheophyta</taxon>
        <taxon>Spermatophyta</taxon>
        <taxon>Magnoliopsida</taxon>
        <taxon>eudicotyledons</taxon>
        <taxon>Gunneridae</taxon>
        <taxon>Pentapetalae</taxon>
        <taxon>asterids</taxon>
        <taxon>campanulids</taxon>
        <taxon>Apiales</taxon>
        <taxon>Apiaceae</taxon>
        <taxon>Apioideae</taxon>
        <taxon>apioid superclade</taxon>
        <taxon>Tordylieae</taxon>
        <taxon>Tordyliinae</taxon>
        <taxon>Heracleum</taxon>
    </lineage>
</organism>
<dbReference type="Proteomes" id="UP001237642">
    <property type="component" value="Unassembled WGS sequence"/>
</dbReference>
<dbReference type="InterPro" id="IPR026960">
    <property type="entry name" value="RVT-Znf"/>
</dbReference>
<dbReference type="EMBL" id="JAUIZM010000011">
    <property type="protein sequence ID" value="KAK1357632.1"/>
    <property type="molecule type" value="Genomic_DNA"/>
</dbReference>